<dbReference type="Proteomes" id="UP000593892">
    <property type="component" value="Chromosome"/>
</dbReference>
<proteinExistence type="predicted"/>
<dbReference type="InterPro" id="IPR009211">
    <property type="entry name" value="TagJ"/>
</dbReference>
<evidence type="ECO:0000313" key="2">
    <source>
        <dbReference type="Proteomes" id="UP000593892"/>
    </source>
</evidence>
<protein>
    <submittedName>
        <fullName evidence="1">Virulence protein SciE type</fullName>
    </submittedName>
</protein>
<dbReference type="SUPFAM" id="SSF144059">
    <property type="entry name" value="ImpE-like"/>
    <property type="match status" value="1"/>
</dbReference>
<dbReference type="Pfam" id="PF07024">
    <property type="entry name" value="ImpE"/>
    <property type="match status" value="1"/>
</dbReference>
<sequence>MGAAELYRDGKLKEAIQALGAEIRDNPTDLRRRTFLFELLCLAGEYERASKHLSLLSSVSPDAEIGAIVYRSALVAERERQNAFEKKQYPETDNKVTGKALSGTLNGRPFHSIEDADPRIGMRFEVFVAGEYVWLPMEYVVSIKIEQPRFLRDTIWCSALIDTSPQFGDKKFGEVLMPAIYPLSWQHEDNNVKLGRATEWQDSEEGGIPFGQRMLVLDGEEAIPFLEVRDLQICAATEASAEADAVSAQ</sequence>
<organism evidence="1 2">
    <name type="scientific">Paludibaculum fermentans</name>
    <dbReference type="NCBI Taxonomy" id="1473598"/>
    <lineage>
        <taxon>Bacteria</taxon>
        <taxon>Pseudomonadati</taxon>
        <taxon>Acidobacteriota</taxon>
        <taxon>Terriglobia</taxon>
        <taxon>Bryobacterales</taxon>
        <taxon>Bryobacteraceae</taxon>
        <taxon>Paludibaculum</taxon>
    </lineage>
</organism>
<dbReference type="KEGG" id="pfer:IRI77_00275"/>
<gene>
    <name evidence="1" type="ORF">IRI77_00275</name>
</gene>
<dbReference type="AlphaFoldDB" id="A0A7S7SLV3"/>
<dbReference type="InterPro" id="IPR011990">
    <property type="entry name" value="TPR-like_helical_dom_sf"/>
</dbReference>
<name>A0A7S7SLV3_PALFE</name>
<accession>A0A7S7SLV3</accession>
<reference evidence="1 2" key="1">
    <citation type="submission" date="2020-10" db="EMBL/GenBank/DDBJ databases">
        <title>Complete genome sequence of Paludibaculum fermentans P105T, a facultatively anaerobic acidobacterium capable of dissimilatory Fe(III) reduction.</title>
        <authorList>
            <person name="Dedysh S.N."/>
            <person name="Beletsky A.V."/>
            <person name="Kulichevskaya I.S."/>
            <person name="Mardanov A.V."/>
            <person name="Ravin N.V."/>
        </authorList>
    </citation>
    <scope>NUCLEOTIDE SEQUENCE [LARGE SCALE GENOMIC DNA]</scope>
    <source>
        <strain evidence="1 2">P105</strain>
    </source>
</reference>
<keyword evidence="2" id="KW-1185">Reference proteome</keyword>
<dbReference type="Gene3D" id="1.25.40.10">
    <property type="entry name" value="Tetratricopeptide repeat domain"/>
    <property type="match status" value="1"/>
</dbReference>
<dbReference type="RefSeq" id="WP_194450097.1">
    <property type="nucleotide sequence ID" value="NZ_CP063849.1"/>
</dbReference>
<evidence type="ECO:0000313" key="1">
    <source>
        <dbReference type="EMBL" id="QOY88435.1"/>
    </source>
</evidence>
<dbReference type="EMBL" id="CP063849">
    <property type="protein sequence ID" value="QOY88435.1"/>
    <property type="molecule type" value="Genomic_DNA"/>
</dbReference>